<protein>
    <recommendedName>
        <fullName evidence="3">Golvesin/Xly CBD-like domain-containing protein</fullName>
    </recommendedName>
</protein>
<dbReference type="Gene3D" id="1.20.5.320">
    <property type="entry name" value="6-Phosphogluconate Dehydrogenase, domain 3"/>
    <property type="match status" value="1"/>
</dbReference>
<accession>A0A0F6AF82</accession>
<dbReference type="GO" id="GO:0005615">
    <property type="term" value="C:extracellular space"/>
    <property type="evidence" value="ECO:0007669"/>
    <property type="project" value="TreeGrafter"/>
</dbReference>
<evidence type="ECO:0000313" key="4">
    <source>
        <dbReference type="EMBL" id="KKE84860.1"/>
    </source>
</evidence>
<evidence type="ECO:0000259" key="3">
    <source>
        <dbReference type="Pfam" id="PF25275"/>
    </source>
</evidence>
<organism evidence="4 5">
    <name type="scientific">Pseudoalteromonas luteoviolacea S4054</name>
    <dbReference type="NCBI Taxonomy" id="1129367"/>
    <lineage>
        <taxon>Bacteria</taxon>
        <taxon>Pseudomonadati</taxon>
        <taxon>Pseudomonadota</taxon>
        <taxon>Gammaproteobacteria</taxon>
        <taxon>Alteromonadales</taxon>
        <taxon>Pseudoalteromonadaceae</taxon>
        <taxon>Pseudoalteromonas</taxon>
    </lineage>
</organism>
<feature type="region of interest" description="Disordered" evidence="1">
    <location>
        <begin position="304"/>
        <end position="342"/>
    </location>
</feature>
<dbReference type="PATRIC" id="fig|1129367.4.peg.1062"/>
<feature type="region of interest" description="Disordered" evidence="1">
    <location>
        <begin position="175"/>
        <end position="196"/>
    </location>
</feature>
<feature type="compositionally biased region" description="Polar residues" evidence="1">
    <location>
        <begin position="175"/>
        <end position="187"/>
    </location>
</feature>
<keyword evidence="2" id="KW-0732">Signal</keyword>
<feature type="chain" id="PRO_5002499825" description="Golvesin/Xly CBD-like domain-containing protein" evidence="2">
    <location>
        <begin position="26"/>
        <end position="546"/>
    </location>
</feature>
<dbReference type="AlphaFoldDB" id="A0A0F6AF82"/>
<feature type="signal peptide" evidence="2">
    <location>
        <begin position="1"/>
        <end position="25"/>
    </location>
</feature>
<feature type="domain" description="Golvesin/Xly CBD-like" evidence="3">
    <location>
        <begin position="28"/>
        <end position="151"/>
    </location>
</feature>
<feature type="compositionally biased region" description="Low complexity" evidence="1">
    <location>
        <begin position="326"/>
        <end position="339"/>
    </location>
</feature>
<dbReference type="Pfam" id="PF01391">
    <property type="entry name" value="Collagen"/>
    <property type="match status" value="1"/>
</dbReference>
<dbReference type="PANTHER" id="PTHR24023">
    <property type="entry name" value="COLLAGEN ALPHA"/>
    <property type="match status" value="1"/>
</dbReference>
<dbReference type="GO" id="GO:0031012">
    <property type="term" value="C:extracellular matrix"/>
    <property type="evidence" value="ECO:0007669"/>
    <property type="project" value="TreeGrafter"/>
</dbReference>
<dbReference type="Pfam" id="PF25275">
    <property type="entry name" value="Golvesin_C"/>
    <property type="match status" value="1"/>
</dbReference>
<sequence>MKHTATLTSCIYISLLSLTTLSAKAETIVIDNESTHFSVLSGDWVKSTSVAGYQGNDYQHDGNVDTVSEVQWHLGISTNATYEVFARWTTHPNRASNASYEVTDTNGRHVIQVNQQHRNGEWVSLGIFDRPSVVILSNQHANGFIIADAVQAVLQEPLADSDNDGIVDNDEITLLNSDPNNPFSQDPTGHLNDADFDSDDDGFANLYEIKTGFDPLDINSVPPLSSEQNTFTGNVTIDGAILLTPKLAEPFICSQISRGSIYYDENLDSAMVCNGQQWSEFRGPQGEKGLQGDVGAQGLQGIAGVQGERGPQGIPGLKGDKGDKGAQGPQGATGPQGPQGEKGDIVVVSQSLAEILASSNHANNQKITGIAPPTQNNDAANKAYVDSKIAALSAGIIQQTQPMVFDVYNNDTTTYACVTKDIRNHCADGDGCTIRLLLQHEISGTDEVRTIDEHVYLEGALSNNNNTGVAGFTRQEGGGEYYFNLGLSAGHRYHIFDPWGWAWAFNYVHPNCNNGVYGPAFIGADKYKLSFMSHPHVKTRVVIYDR</sequence>
<name>A0A0F6AF82_9GAMM</name>
<dbReference type="Proteomes" id="UP000033434">
    <property type="component" value="Unassembled WGS sequence"/>
</dbReference>
<dbReference type="InterPro" id="IPR033803">
    <property type="entry name" value="CBD-like_Golvesin-Xly"/>
</dbReference>
<dbReference type="EMBL" id="AUXW01000090">
    <property type="protein sequence ID" value="KKE84860.1"/>
    <property type="molecule type" value="Genomic_DNA"/>
</dbReference>
<dbReference type="PROSITE" id="PS00018">
    <property type="entry name" value="EF_HAND_1"/>
    <property type="match status" value="1"/>
</dbReference>
<dbReference type="InterPro" id="IPR050149">
    <property type="entry name" value="Collagen_superfamily"/>
</dbReference>
<reference evidence="4 5" key="1">
    <citation type="journal article" date="2015" name="BMC Genomics">
        <title>Genome mining reveals unlocked bioactive potential of marine Gram-negative bacteria.</title>
        <authorList>
            <person name="Machado H."/>
            <person name="Sonnenschein E.C."/>
            <person name="Melchiorsen J."/>
            <person name="Gram L."/>
        </authorList>
    </citation>
    <scope>NUCLEOTIDE SEQUENCE [LARGE SCALE GENOMIC DNA]</scope>
    <source>
        <strain evidence="4 5">S4054</strain>
    </source>
</reference>
<gene>
    <name evidence="4" type="ORF">N479_07120</name>
</gene>
<dbReference type="RefSeq" id="WP_052960871.1">
    <property type="nucleotide sequence ID" value="NZ_AUXW01000090.1"/>
</dbReference>
<evidence type="ECO:0000313" key="5">
    <source>
        <dbReference type="Proteomes" id="UP000033434"/>
    </source>
</evidence>
<evidence type="ECO:0000256" key="2">
    <source>
        <dbReference type="SAM" id="SignalP"/>
    </source>
</evidence>
<dbReference type="InterPro" id="IPR008160">
    <property type="entry name" value="Collagen"/>
</dbReference>
<comment type="caution">
    <text evidence="4">The sequence shown here is derived from an EMBL/GenBank/DDBJ whole genome shotgun (WGS) entry which is preliminary data.</text>
</comment>
<dbReference type="PANTHER" id="PTHR24023:SF1082">
    <property type="entry name" value="COLLAGEN TRIPLE HELIX REPEAT"/>
    <property type="match status" value="1"/>
</dbReference>
<dbReference type="InterPro" id="IPR018247">
    <property type="entry name" value="EF_Hand_1_Ca_BS"/>
</dbReference>
<proteinExistence type="predicted"/>
<evidence type="ECO:0000256" key="1">
    <source>
        <dbReference type="SAM" id="MobiDB-lite"/>
    </source>
</evidence>